<dbReference type="EMBL" id="JAQQWK010000006">
    <property type="protein sequence ID" value="KAK8038912.1"/>
    <property type="molecule type" value="Genomic_DNA"/>
</dbReference>
<name>A0ABR1SX58_9PEZI</name>
<proteinExistence type="inferred from homology"/>
<protein>
    <recommendedName>
        <fullName evidence="4">Initiation-specific alpha-1,6-mannosyltransferase</fullName>
    </recommendedName>
</protein>
<dbReference type="InterPro" id="IPR039367">
    <property type="entry name" value="Och1-like"/>
</dbReference>
<dbReference type="Proteomes" id="UP001444661">
    <property type="component" value="Unassembled WGS sequence"/>
</dbReference>
<evidence type="ECO:0000313" key="2">
    <source>
        <dbReference type="EMBL" id="KAK8038912.1"/>
    </source>
</evidence>
<accession>A0ABR1SX58</accession>
<evidence type="ECO:0000256" key="1">
    <source>
        <dbReference type="ARBA" id="ARBA00009003"/>
    </source>
</evidence>
<dbReference type="Pfam" id="PF04488">
    <property type="entry name" value="Gly_transf_sug"/>
    <property type="match status" value="1"/>
</dbReference>
<dbReference type="InterPro" id="IPR007577">
    <property type="entry name" value="GlycoTrfase_DXD_sugar-bd_CS"/>
</dbReference>
<sequence length="213" mass="24253">MDGPISNCIIFSQTVICAHPYLSVCMLIVYDLPRPCVGNGTARKTTLDVSFCHDLKAHDHSWPNINPDYTYTRISTEGALALIDKHFPGRSDMLETFVDIQNPGMKSDFLRYLVLLADGGVYTDTDTTAVRPINEWVPKQYWDRARILVGIEWDIRDEEVQKWFVCPIQFAQLTNAATPYHPILENLVNSVLRSIQLHTAKYTTTVDKFDLSN</sequence>
<organism evidence="2 3">
    <name type="scientific">Apiospora rasikravindrae</name>
    <dbReference type="NCBI Taxonomy" id="990691"/>
    <lineage>
        <taxon>Eukaryota</taxon>
        <taxon>Fungi</taxon>
        <taxon>Dikarya</taxon>
        <taxon>Ascomycota</taxon>
        <taxon>Pezizomycotina</taxon>
        <taxon>Sordariomycetes</taxon>
        <taxon>Xylariomycetidae</taxon>
        <taxon>Amphisphaeriales</taxon>
        <taxon>Apiosporaceae</taxon>
        <taxon>Apiospora</taxon>
    </lineage>
</organism>
<keyword evidence="3" id="KW-1185">Reference proteome</keyword>
<gene>
    <name evidence="2" type="ORF">PG993_007323</name>
</gene>
<dbReference type="Gene3D" id="3.90.550.20">
    <property type="match status" value="1"/>
</dbReference>
<evidence type="ECO:0000313" key="3">
    <source>
        <dbReference type="Proteomes" id="UP001444661"/>
    </source>
</evidence>
<comment type="caution">
    <text evidence="2">The sequence shown here is derived from an EMBL/GenBank/DDBJ whole genome shotgun (WGS) entry which is preliminary data.</text>
</comment>
<dbReference type="PANTHER" id="PTHR31834:SF1">
    <property type="entry name" value="INITIATION-SPECIFIC ALPHA-1,6-MANNOSYLTRANSFERASE"/>
    <property type="match status" value="1"/>
</dbReference>
<dbReference type="PANTHER" id="PTHR31834">
    <property type="entry name" value="INITIATION-SPECIFIC ALPHA-1,6-MANNOSYLTRANSFERASE"/>
    <property type="match status" value="1"/>
</dbReference>
<dbReference type="SUPFAM" id="SSF53448">
    <property type="entry name" value="Nucleotide-diphospho-sugar transferases"/>
    <property type="match status" value="1"/>
</dbReference>
<reference evidence="2 3" key="1">
    <citation type="submission" date="2023-01" db="EMBL/GenBank/DDBJ databases">
        <title>Analysis of 21 Apiospora genomes using comparative genomics revels a genus with tremendous synthesis potential of carbohydrate active enzymes and secondary metabolites.</title>
        <authorList>
            <person name="Sorensen T."/>
        </authorList>
    </citation>
    <scope>NUCLEOTIDE SEQUENCE [LARGE SCALE GENOMIC DNA]</scope>
    <source>
        <strain evidence="2 3">CBS 33761</strain>
    </source>
</reference>
<evidence type="ECO:0008006" key="4">
    <source>
        <dbReference type="Google" id="ProtNLM"/>
    </source>
</evidence>
<dbReference type="InterPro" id="IPR029044">
    <property type="entry name" value="Nucleotide-diphossugar_trans"/>
</dbReference>
<comment type="similarity">
    <text evidence="1">Belongs to the glycosyltransferase 32 family.</text>
</comment>